<gene>
    <name evidence="6" type="ORF">GCM10018793_58450</name>
</gene>
<dbReference type="EMBL" id="BNCD01000022">
    <property type="protein sequence ID" value="GHH86463.1"/>
    <property type="molecule type" value="Genomic_DNA"/>
</dbReference>
<dbReference type="SUPFAM" id="SSF46689">
    <property type="entry name" value="Homeodomain-like"/>
    <property type="match status" value="1"/>
</dbReference>
<keyword evidence="2 4" id="KW-0238">DNA-binding</keyword>
<dbReference type="Proteomes" id="UP000603708">
    <property type="component" value="Unassembled WGS sequence"/>
</dbReference>
<dbReference type="Pfam" id="PF00440">
    <property type="entry name" value="TetR_N"/>
    <property type="match status" value="1"/>
</dbReference>
<evidence type="ECO:0000256" key="1">
    <source>
        <dbReference type="ARBA" id="ARBA00023015"/>
    </source>
</evidence>
<keyword evidence="1" id="KW-0805">Transcription regulation</keyword>
<dbReference type="InterPro" id="IPR009057">
    <property type="entry name" value="Homeodomain-like_sf"/>
</dbReference>
<evidence type="ECO:0000256" key="2">
    <source>
        <dbReference type="ARBA" id="ARBA00023125"/>
    </source>
</evidence>
<dbReference type="GO" id="GO:0003677">
    <property type="term" value="F:DNA binding"/>
    <property type="evidence" value="ECO:0007669"/>
    <property type="project" value="UniProtKB-UniRule"/>
</dbReference>
<dbReference type="PROSITE" id="PS50977">
    <property type="entry name" value="HTH_TETR_2"/>
    <property type="match status" value="1"/>
</dbReference>
<evidence type="ECO:0000259" key="5">
    <source>
        <dbReference type="PROSITE" id="PS50977"/>
    </source>
</evidence>
<evidence type="ECO:0000256" key="3">
    <source>
        <dbReference type="ARBA" id="ARBA00023163"/>
    </source>
</evidence>
<organism evidence="6 7">
    <name type="scientific">Streptomyces sulfonofaciens</name>
    <dbReference type="NCBI Taxonomy" id="68272"/>
    <lineage>
        <taxon>Bacteria</taxon>
        <taxon>Bacillati</taxon>
        <taxon>Actinomycetota</taxon>
        <taxon>Actinomycetes</taxon>
        <taxon>Kitasatosporales</taxon>
        <taxon>Streptomycetaceae</taxon>
        <taxon>Streptomyces</taxon>
    </lineage>
</organism>
<dbReference type="PANTHER" id="PTHR47506">
    <property type="entry name" value="TRANSCRIPTIONAL REGULATORY PROTEIN"/>
    <property type="match status" value="1"/>
</dbReference>
<dbReference type="Gene3D" id="1.10.357.10">
    <property type="entry name" value="Tetracycline Repressor, domain 2"/>
    <property type="match status" value="1"/>
</dbReference>
<dbReference type="InterPro" id="IPR036271">
    <property type="entry name" value="Tet_transcr_reg_TetR-rel_C_sf"/>
</dbReference>
<comment type="caution">
    <text evidence="6">The sequence shown here is derived from an EMBL/GenBank/DDBJ whole genome shotgun (WGS) entry which is preliminary data.</text>
</comment>
<accession>A0A919GLW3</accession>
<protein>
    <submittedName>
        <fullName evidence="6">TetR family transcriptional regulator</fullName>
    </submittedName>
</protein>
<keyword evidence="3" id="KW-0804">Transcription</keyword>
<dbReference type="PANTHER" id="PTHR47506:SF10">
    <property type="entry name" value="TRANSCRIPTIONAL REGULATORY PROTEIN"/>
    <property type="match status" value="1"/>
</dbReference>
<reference evidence="6" key="1">
    <citation type="journal article" date="2014" name="Int. J. Syst. Evol. Microbiol.">
        <title>Complete genome sequence of Corynebacterium casei LMG S-19264T (=DSM 44701T), isolated from a smear-ripened cheese.</title>
        <authorList>
            <consortium name="US DOE Joint Genome Institute (JGI-PGF)"/>
            <person name="Walter F."/>
            <person name="Albersmeier A."/>
            <person name="Kalinowski J."/>
            <person name="Ruckert C."/>
        </authorList>
    </citation>
    <scope>NUCLEOTIDE SEQUENCE</scope>
    <source>
        <strain evidence="6">JCM 5069</strain>
    </source>
</reference>
<dbReference type="Pfam" id="PF16925">
    <property type="entry name" value="TetR_C_13"/>
    <property type="match status" value="1"/>
</dbReference>
<dbReference type="InterPro" id="IPR011075">
    <property type="entry name" value="TetR_C"/>
</dbReference>
<evidence type="ECO:0000256" key="4">
    <source>
        <dbReference type="PROSITE-ProRule" id="PRU00335"/>
    </source>
</evidence>
<dbReference type="SUPFAM" id="SSF48498">
    <property type="entry name" value="Tetracyclin repressor-like, C-terminal domain"/>
    <property type="match status" value="1"/>
</dbReference>
<dbReference type="Gene3D" id="1.10.10.60">
    <property type="entry name" value="Homeodomain-like"/>
    <property type="match status" value="1"/>
</dbReference>
<dbReference type="AlphaFoldDB" id="A0A919GLW3"/>
<feature type="domain" description="HTH tetR-type" evidence="5">
    <location>
        <begin position="15"/>
        <end position="75"/>
    </location>
</feature>
<dbReference type="InterPro" id="IPR001647">
    <property type="entry name" value="HTH_TetR"/>
</dbReference>
<keyword evidence="7" id="KW-1185">Reference proteome</keyword>
<evidence type="ECO:0000313" key="6">
    <source>
        <dbReference type="EMBL" id="GHH86463.1"/>
    </source>
</evidence>
<dbReference type="InterPro" id="IPR023772">
    <property type="entry name" value="DNA-bd_HTH_TetR-type_CS"/>
</dbReference>
<name>A0A919GLW3_9ACTN</name>
<reference evidence="6" key="2">
    <citation type="submission" date="2020-09" db="EMBL/GenBank/DDBJ databases">
        <authorList>
            <person name="Sun Q."/>
            <person name="Ohkuma M."/>
        </authorList>
    </citation>
    <scope>NUCLEOTIDE SEQUENCE</scope>
    <source>
        <strain evidence="6">JCM 5069</strain>
    </source>
</reference>
<feature type="DNA-binding region" description="H-T-H motif" evidence="4">
    <location>
        <begin position="38"/>
        <end position="57"/>
    </location>
</feature>
<proteinExistence type="predicted"/>
<evidence type="ECO:0000313" key="7">
    <source>
        <dbReference type="Proteomes" id="UP000603708"/>
    </source>
</evidence>
<dbReference type="PROSITE" id="PS01081">
    <property type="entry name" value="HTH_TETR_1"/>
    <property type="match status" value="1"/>
</dbReference>
<sequence>MEYLSYNAGVGRKRGFDVQDALDAALETFWEHGFDTTSMQSLCRAMGLQPGSAYVAFGSKRDLFVAAVRRYAETVSAEAVALINGAPTGLGGIRAYFAHLVDAMVDGRRRWGCLITNSLVEFAERDPELAGMVRVHLANLQTSFAAALARARTEGDLRPGVGHEAAALLVAVVQGMNVMAKSRPGRQALQAVADAALAGLVPSRTAD</sequence>